<dbReference type="InterPro" id="IPR043519">
    <property type="entry name" value="NT_sf"/>
</dbReference>
<dbReference type="OrthoDB" id="8737136at2"/>
<dbReference type="NCBIfam" id="TIGR04562">
    <property type="entry name" value="TIGR04552 family protein"/>
    <property type="match status" value="1"/>
</dbReference>
<protein>
    <recommendedName>
        <fullName evidence="3">TIGR04552 family protein</fullName>
    </recommendedName>
</protein>
<evidence type="ECO:0000313" key="2">
    <source>
        <dbReference type="Proteomes" id="UP000034491"/>
    </source>
</evidence>
<accession>A0A0M2R995</accession>
<dbReference type="InterPro" id="IPR030824">
    <property type="entry name" value="CHP04562"/>
</dbReference>
<dbReference type="NCBIfam" id="TIGR04552">
    <property type="entry name" value="TIGR04552 family protein"/>
    <property type="match status" value="1"/>
</dbReference>
<evidence type="ECO:0000313" key="1">
    <source>
        <dbReference type="EMBL" id="KKJ78231.1"/>
    </source>
</evidence>
<reference evidence="1 2" key="1">
    <citation type="submission" date="2015-03" db="EMBL/GenBank/DDBJ databases">
        <title>Genome sequence of Kiloniella sp. P1-1, isolated from the gut microflora of Pacific white shrimp, Penaeus vannamei.</title>
        <authorList>
            <person name="Shao Z."/>
            <person name="Wang L."/>
            <person name="Li X."/>
        </authorList>
    </citation>
    <scope>NUCLEOTIDE SEQUENCE [LARGE SCALE GENOMIC DNA]</scope>
    <source>
        <strain evidence="1 2">P1-1</strain>
    </source>
</reference>
<name>A0A0M2R995_9PROT</name>
<dbReference type="EMBL" id="LANI01000002">
    <property type="protein sequence ID" value="KKJ78231.1"/>
    <property type="molecule type" value="Genomic_DNA"/>
</dbReference>
<dbReference type="RefSeq" id="WP_046502577.1">
    <property type="nucleotide sequence ID" value="NZ_LANI01000002.1"/>
</dbReference>
<evidence type="ECO:0008006" key="3">
    <source>
        <dbReference type="Google" id="ProtNLM"/>
    </source>
</evidence>
<gene>
    <name evidence="1" type="ORF">WH95_02580</name>
</gene>
<keyword evidence="2" id="KW-1185">Reference proteome</keyword>
<dbReference type="AlphaFoldDB" id="A0A0M2R995"/>
<sequence length="357" mass="41709">MGNTDLMNEELKLWAGASLKTVLNGQSIIDSPRLQVTSLEEAEAFLECYGYDYNQLEDRQEIESIRLEAIDFIEDILLKDGEEILPEVRNQENILHLLMWVSEPEATPRSRWSCALLRVMHTYAHCGSFFNENYHGQIQDQIFSRFEQHIRYTSNGIFIGDIELVSYESRASKSRKSAVLKLLHKAENVAADIFDWIGIRMVTRYPLDALRVLCYLRNQNVVMFANIKPSRSRNSLIDVDWVEERWKGIEDLAQVSADLQEMQYPKEVGRMSDNVFSGDSYRALQFTCRQRIKLRDADGSPRRFYFPYEIQIQDEESYQANRNGEASHEQYKQRQIRSARHRVLGPLCRRINYDVAT</sequence>
<proteinExistence type="predicted"/>
<dbReference type="Proteomes" id="UP000034491">
    <property type="component" value="Unassembled WGS sequence"/>
</dbReference>
<organism evidence="1 2">
    <name type="scientific">Kiloniella litopenaei</name>
    <dbReference type="NCBI Taxonomy" id="1549748"/>
    <lineage>
        <taxon>Bacteria</taxon>
        <taxon>Pseudomonadati</taxon>
        <taxon>Pseudomonadota</taxon>
        <taxon>Alphaproteobacteria</taxon>
        <taxon>Rhodospirillales</taxon>
        <taxon>Kiloniellaceae</taxon>
        <taxon>Kiloniella</taxon>
    </lineage>
</organism>
<dbReference type="SUPFAM" id="SSF81301">
    <property type="entry name" value="Nucleotidyltransferase"/>
    <property type="match status" value="1"/>
</dbReference>
<dbReference type="Gene3D" id="3.30.460.10">
    <property type="entry name" value="Beta Polymerase, domain 2"/>
    <property type="match status" value="1"/>
</dbReference>
<comment type="caution">
    <text evidence="1">The sequence shown here is derived from an EMBL/GenBank/DDBJ whole genome shotgun (WGS) entry which is preliminary data.</text>
</comment>